<name>A0A5S5C741_9FLAO</name>
<dbReference type="SUPFAM" id="SSF52266">
    <property type="entry name" value="SGNH hydrolase"/>
    <property type="match status" value="1"/>
</dbReference>
<dbReference type="Proteomes" id="UP000324376">
    <property type="component" value="Unassembled WGS sequence"/>
</dbReference>
<dbReference type="InterPro" id="IPR036514">
    <property type="entry name" value="SGNH_hydro_sf"/>
</dbReference>
<comment type="caution">
    <text evidence="2">The sequence shown here is derived from an EMBL/GenBank/DDBJ whole genome shotgun (WGS) entry which is preliminary data.</text>
</comment>
<dbReference type="OrthoDB" id="1426759at2"/>
<keyword evidence="3" id="KW-1185">Reference proteome</keyword>
<evidence type="ECO:0000313" key="3">
    <source>
        <dbReference type="Proteomes" id="UP000324376"/>
    </source>
</evidence>
<gene>
    <name evidence="2" type="ORF">BD809_103228</name>
</gene>
<organism evidence="2 3">
    <name type="scientific">Aquimarina intermedia</name>
    <dbReference type="NCBI Taxonomy" id="350814"/>
    <lineage>
        <taxon>Bacteria</taxon>
        <taxon>Pseudomonadati</taxon>
        <taxon>Bacteroidota</taxon>
        <taxon>Flavobacteriia</taxon>
        <taxon>Flavobacteriales</taxon>
        <taxon>Flavobacteriaceae</taxon>
        <taxon>Aquimarina</taxon>
    </lineage>
</organism>
<keyword evidence="1" id="KW-0472">Membrane</keyword>
<dbReference type="AlphaFoldDB" id="A0A5S5C741"/>
<evidence type="ECO:0000313" key="2">
    <source>
        <dbReference type="EMBL" id="TYP75164.1"/>
    </source>
</evidence>
<protein>
    <recommendedName>
        <fullName evidence="4">GDSL-like lipase/acylhydrolase family protein</fullName>
    </recommendedName>
</protein>
<feature type="transmembrane region" description="Helical" evidence="1">
    <location>
        <begin position="6"/>
        <end position="26"/>
    </location>
</feature>
<evidence type="ECO:0008006" key="4">
    <source>
        <dbReference type="Google" id="ProtNLM"/>
    </source>
</evidence>
<sequence>MKKLFLNLIIYGFLILIMLELLVRVFHLGKDTPTRYVDQYNVEKWMPNQNGFAVTGNRRQNFSEYNINQSGYNSYREFNPTYDKKEIALVGDSFIEGFHQNYYNSIGKKIENLLEDVEVYEYGYAGYDMADQLHLVHAYKDQFDKIDHVIFGIKFSNDLTRGEYSILSERLALESPLNKALKKSKLLVYAKSIGLLDPPKLFIAKLKNTIFNSQNRKGSKKSPSNKTNTEQEYLNNFKQLVATYGYDKQRFVLLLNSKETSNIFLKYLDQNGFKYIDFYKRFQASPRPKNLIYDRHWNNYGRTLIAKEIVSHLRTY</sequence>
<keyword evidence="1" id="KW-0812">Transmembrane</keyword>
<dbReference type="Gene3D" id="3.40.50.1110">
    <property type="entry name" value="SGNH hydrolase"/>
    <property type="match status" value="1"/>
</dbReference>
<accession>A0A5S5C741</accession>
<keyword evidence="1" id="KW-1133">Transmembrane helix</keyword>
<reference evidence="2 3" key="1">
    <citation type="submission" date="2019-07" db="EMBL/GenBank/DDBJ databases">
        <title>Genomic Encyclopedia of Archaeal and Bacterial Type Strains, Phase II (KMG-II): from individual species to whole genera.</title>
        <authorList>
            <person name="Goeker M."/>
        </authorList>
    </citation>
    <scope>NUCLEOTIDE SEQUENCE [LARGE SCALE GENOMIC DNA]</scope>
    <source>
        <strain evidence="2 3">DSM 17527</strain>
    </source>
</reference>
<proteinExistence type="predicted"/>
<dbReference type="EMBL" id="VNHU01000003">
    <property type="protein sequence ID" value="TYP75164.1"/>
    <property type="molecule type" value="Genomic_DNA"/>
</dbReference>
<dbReference type="RefSeq" id="WP_148782161.1">
    <property type="nucleotide sequence ID" value="NZ_VNHU01000003.1"/>
</dbReference>
<dbReference type="GO" id="GO:0016788">
    <property type="term" value="F:hydrolase activity, acting on ester bonds"/>
    <property type="evidence" value="ECO:0007669"/>
    <property type="project" value="UniProtKB-ARBA"/>
</dbReference>
<evidence type="ECO:0000256" key="1">
    <source>
        <dbReference type="SAM" id="Phobius"/>
    </source>
</evidence>